<gene>
    <name evidence="4" type="ORF">P280DRAFT_519790</name>
</gene>
<proteinExistence type="predicted"/>
<evidence type="ECO:0000256" key="2">
    <source>
        <dbReference type="SAM" id="MobiDB-lite"/>
    </source>
</evidence>
<evidence type="ECO:0000313" key="5">
    <source>
        <dbReference type="Proteomes" id="UP000799753"/>
    </source>
</evidence>
<feature type="region of interest" description="Disordered" evidence="2">
    <location>
        <begin position="38"/>
        <end position="124"/>
    </location>
</feature>
<dbReference type="GO" id="GO:0008270">
    <property type="term" value="F:zinc ion binding"/>
    <property type="evidence" value="ECO:0007669"/>
    <property type="project" value="UniProtKB-KW"/>
</dbReference>
<evidence type="ECO:0000256" key="1">
    <source>
        <dbReference type="PROSITE-ProRule" id="PRU00042"/>
    </source>
</evidence>
<protein>
    <recommendedName>
        <fullName evidence="3">C2H2-type domain-containing protein</fullName>
    </recommendedName>
</protein>
<sequence length="223" mass="25212">MSTPITFTCVLCFNPGELCYCINPPLAEPYFTPQYHDEPEDIAYGSPSSSNALEYGNDGLEFGTSFPDPQAPDFMSELPWAGPQTDLGSPQPPHQQPTLNPTPVPQHANTGYQPRKPRARRATTSDAVFQCSNCEERFTESRNKWRHEKQQVCTPDTWNKSKSHCPTCSQKFTRPDNMARHCAKSHKRCVTCGEIFQDGDEVMRHRVEVHTVVSKGRRKIVVK</sequence>
<evidence type="ECO:0000313" key="4">
    <source>
        <dbReference type="EMBL" id="KAF2638940.1"/>
    </source>
</evidence>
<feature type="domain" description="C2H2-type" evidence="3">
    <location>
        <begin position="187"/>
        <end position="211"/>
    </location>
</feature>
<dbReference type="InterPro" id="IPR013087">
    <property type="entry name" value="Znf_C2H2_type"/>
</dbReference>
<dbReference type="Gene3D" id="3.30.160.60">
    <property type="entry name" value="Classic Zinc Finger"/>
    <property type="match status" value="1"/>
</dbReference>
<reference evidence="4" key="1">
    <citation type="journal article" date="2020" name="Stud. Mycol.">
        <title>101 Dothideomycetes genomes: a test case for predicting lifestyles and emergence of pathogens.</title>
        <authorList>
            <person name="Haridas S."/>
            <person name="Albert R."/>
            <person name="Binder M."/>
            <person name="Bloem J."/>
            <person name="Labutti K."/>
            <person name="Salamov A."/>
            <person name="Andreopoulos B."/>
            <person name="Baker S."/>
            <person name="Barry K."/>
            <person name="Bills G."/>
            <person name="Bluhm B."/>
            <person name="Cannon C."/>
            <person name="Castanera R."/>
            <person name="Culley D."/>
            <person name="Daum C."/>
            <person name="Ezra D."/>
            <person name="Gonzalez J."/>
            <person name="Henrissat B."/>
            <person name="Kuo A."/>
            <person name="Liang C."/>
            <person name="Lipzen A."/>
            <person name="Lutzoni F."/>
            <person name="Magnuson J."/>
            <person name="Mondo S."/>
            <person name="Nolan M."/>
            <person name="Ohm R."/>
            <person name="Pangilinan J."/>
            <person name="Park H.-J."/>
            <person name="Ramirez L."/>
            <person name="Alfaro M."/>
            <person name="Sun H."/>
            <person name="Tritt A."/>
            <person name="Yoshinaga Y."/>
            <person name="Zwiers L.-H."/>
            <person name="Turgeon B."/>
            <person name="Goodwin S."/>
            <person name="Spatafora J."/>
            <person name="Crous P."/>
            <person name="Grigoriev I."/>
        </authorList>
    </citation>
    <scope>NUCLEOTIDE SEQUENCE</scope>
    <source>
        <strain evidence="4">CBS 473.64</strain>
    </source>
</reference>
<keyword evidence="1" id="KW-0863">Zinc-finger</keyword>
<name>A0A6A6RUD8_9PLEO</name>
<organism evidence="4 5">
    <name type="scientific">Massarina eburnea CBS 473.64</name>
    <dbReference type="NCBI Taxonomy" id="1395130"/>
    <lineage>
        <taxon>Eukaryota</taxon>
        <taxon>Fungi</taxon>
        <taxon>Dikarya</taxon>
        <taxon>Ascomycota</taxon>
        <taxon>Pezizomycotina</taxon>
        <taxon>Dothideomycetes</taxon>
        <taxon>Pleosporomycetidae</taxon>
        <taxon>Pleosporales</taxon>
        <taxon>Massarineae</taxon>
        <taxon>Massarinaceae</taxon>
        <taxon>Massarina</taxon>
    </lineage>
</organism>
<keyword evidence="1" id="KW-0479">Metal-binding</keyword>
<dbReference type="Proteomes" id="UP000799753">
    <property type="component" value="Unassembled WGS sequence"/>
</dbReference>
<evidence type="ECO:0000259" key="3">
    <source>
        <dbReference type="PROSITE" id="PS50157"/>
    </source>
</evidence>
<dbReference type="PROSITE" id="PS00028">
    <property type="entry name" value="ZINC_FINGER_C2H2_1"/>
    <property type="match status" value="1"/>
</dbReference>
<dbReference type="AlphaFoldDB" id="A0A6A6RUD8"/>
<keyword evidence="1" id="KW-0862">Zinc</keyword>
<feature type="compositionally biased region" description="Pro residues" evidence="2">
    <location>
        <begin position="90"/>
        <end position="104"/>
    </location>
</feature>
<dbReference type="SMART" id="SM00355">
    <property type="entry name" value="ZnF_C2H2"/>
    <property type="match status" value="3"/>
</dbReference>
<dbReference type="EMBL" id="MU006788">
    <property type="protein sequence ID" value="KAF2638940.1"/>
    <property type="molecule type" value="Genomic_DNA"/>
</dbReference>
<dbReference type="PROSITE" id="PS50157">
    <property type="entry name" value="ZINC_FINGER_C2H2_2"/>
    <property type="match status" value="1"/>
</dbReference>
<accession>A0A6A6RUD8</accession>
<keyword evidence="5" id="KW-1185">Reference proteome</keyword>